<keyword evidence="9" id="KW-1185">Reference proteome</keyword>
<keyword evidence="4 7" id="KW-0812">Transmembrane</keyword>
<accession>A0A8K0XXW7</accession>
<keyword evidence="5 7" id="KW-1133">Transmembrane helix</keyword>
<sequence length="247" mass="26470">MSITANTVYHDTGNFVRNQFISLLLIALLCAFISLVTGHAFSPSEEQLSLLSEGDNLAGSVGLFDLVRNMTPEQQQVLLRASAASTFSALLGNTLLAGSLLALIPLASAGRRVSALAAIGASAPLLPRLFILIFLTTLIVQTGIMFIVVPGILLAIVLSLALVILAQDKTGIFRAMRASIKLVWANMRLVAPAVIIWLLAKVALIFMAASFTALTPTLASIIFNTISNLLSATLIVYLYRLYMLLRQ</sequence>
<evidence type="ECO:0000256" key="7">
    <source>
        <dbReference type="HAMAP-Rule" id="MF_01067"/>
    </source>
</evidence>
<dbReference type="GO" id="GO:0005886">
    <property type="term" value="C:plasma membrane"/>
    <property type="evidence" value="ECO:0007669"/>
    <property type="project" value="UniProtKB-SubCell"/>
</dbReference>
<dbReference type="Proteomes" id="UP000659047">
    <property type="component" value="Unassembled WGS sequence"/>
</dbReference>
<organism evidence="8 9">
    <name type="scientific">Tenebrionibacter intestinalis</name>
    <dbReference type="NCBI Taxonomy" id="2799638"/>
    <lineage>
        <taxon>Bacteria</taxon>
        <taxon>Pseudomonadati</taxon>
        <taxon>Pseudomonadota</taxon>
        <taxon>Gammaproteobacteria</taxon>
        <taxon>Enterobacterales</taxon>
        <taxon>Enterobacteriaceae</taxon>
        <taxon>Tenebrionibacter/Tenebrionicola group</taxon>
        <taxon>Tenebrionibacter</taxon>
    </lineage>
</organism>
<dbReference type="RefSeq" id="WP_238711926.1">
    <property type="nucleotide sequence ID" value="NZ_JAEPBH010000001.1"/>
</dbReference>
<keyword evidence="3 7" id="KW-1003">Cell membrane</keyword>
<dbReference type="NCBIfam" id="NF002774">
    <property type="entry name" value="PRK02868.1"/>
    <property type="match status" value="1"/>
</dbReference>
<feature type="transmembrane region" description="Helical" evidence="7">
    <location>
        <begin position="144"/>
        <end position="166"/>
    </location>
</feature>
<feature type="transmembrane region" description="Helical" evidence="7">
    <location>
        <begin position="77"/>
        <end position="104"/>
    </location>
</feature>
<evidence type="ECO:0000256" key="1">
    <source>
        <dbReference type="ARBA" id="ARBA00004429"/>
    </source>
</evidence>
<feature type="transmembrane region" description="Helical" evidence="7">
    <location>
        <begin position="116"/>
        <end position="138"/>
    </location>
</feature>
<dbReference type="InterPro" id="IPR009627">
    <property type="entry name" value="UPF0259"/>
</dbReference>
<evidence type="ECO:0000256" key="6">
    <source>
        <dbReference type="ARBA" id="ARBA00023136"/>
    </source>
</evidence>
<protein>
    <recommendedName>
        <fullName evidence="7">UPF0259 membrane protein JJB97_01005</fullName>
    </recommendedName>
</protein>
<comment type="caution">
    <text evidence="8">The sequence shown here is derived from an EMBL/GenBank/DDBJ whole genome shotgun (WGS) entry which is preliminary data.</text>
</comment>
<comment type="subcellular location">
    <subcellularLocation>
        <location evidence="1">Cell inner membrane</location>
        <topology evidence="1">Multi-pass membrane protein</topology>
    </subcellularLocation>
    <subcellularLocation>
        <location evidence="7">Cell membrane</location>
        <topology evidence="7">Multi-pass membrane protein</topology>
    </subcellularLocation>
</comment>
<dbReference type="EMBL" id="JAEPBH010000001">
    <property type="protein sequence ID" value="MBK4713929.1"/>
    <property type="molecule type" value="Genomic_DNA"/>
</dbReference>
<evidence type="ECO:0000256" key="4">
    <source>
        <dbReference type="ARBA" id="ARBA00022692"/>
    </source>
</evidence>
<evidence type="ECO:0000256" key="2">
    <source>
        <dbReference type="ARBA" id="ARBA00005633"/>
    </source>
</evidence>
<dbReference type="AlphaFoldDB" id="A0A8K0XXW7"/>
<feature type="transmembrane region" description="Helical" evidence="7">
    <location>
        <begin position="217"/>
        <end position="239"/>
    </location>
</feature>
<evidence type="ECO:0000256" key="5">
    <source>
        <dbReference type="ARBA" id="ARBA00022989"/>
    </source>
</evidence>
<evidence type="ECO:0000313" key="9">
    <source>
        <dbReference type="Proteomes" id="UP000659047"/>
    </source>
</evidence>
<feature type="transmembrane region" description="Helical" evidence="7">
    <location>
        <begin position="20"/>
        <end position="41"/>
    </location>
</feature>
<evidence type="ECO:0000313" key="8">
    <source>
        <dbReference type="EMBL" id="MBK4713929.1"/>
    </source>
</evidence>
<proteinExistence type="inferred from homology"/>
<reference evidence="8" key="1">
    <citation type="submission" date="2021-01" db="EMBL/GenBank/DDBJ databases">
        <title>Intestinitalea alba gen. nov., sp. nov., a novel genus of the family Enterobacteriaceae, isolated from the gut of the plastic-eating mealworm Tenebrio molitor L.</title>
        <authorList>
            <person name="Yang Y."/>
        </authorList>
    </citation>
    <scope>NUCLEOTIDE SEQUENCE</scope>
    <source>
        <strain evidence="8">BIT-L3</strain>
    </source>
</reference>
<name>A0A8K0XXW7_9ENTR</name>
<feature type="transmembrane region" description="Helical" evidence="7">
    <location>
        <begin position="187"/>
        <end position="211"/>
    </location>
</feature>
<dbReference type="HAMAP" id="MF_01067">
    <property type="entry name" value="UPF0259"/>
    <property type="match status" value="1"/>
</dbReference>
<comment type="similarity">
    <text evidence="2 7">Belongs to the UPF0259 family.</text>
</comment>
<dbReference type="Pfam" id="PF06790">
    <property type="entry name" value="UPF0259"/>
    <property type="match status" value="1"/>
</dbReference>
<gene>
    <name evidence="8" type="ORF">JJB97_01005</name>
</gene>
<evidence type="ECO:0000256" key="3">
    <source>
        <dbReference type="ARBA" id="ARBA00022475"/>
    </source>
</evidence>
<keyword evidence="6 7" id="KW-0472">Membrane</keyword>